<dbReference type="SUPFAM" id="SSF53137">
    <property type="entry name" value="Translational machinery components"/>
    <property type="match status" value="1"/>
</dbReference>
<feature type="compositionally biased region" description="Basic and acidic residues" evidence="1">
    <location>
        <begin position="145"/>
        <end position="158"/>
    </location>
</feature>
<sequence>MSSPEIAGHSLRDLLAEPGHWSTVYTDGPQGEPPGAVESRMRSLKDSMLDAGIPEDDAEAAIAALPDDTGTPAPSARWLLISDGRIVADTGWATARRGQERLSFGAFPDVLPLLRHRSDETRILVVETARDGADLSLQRLGRATPEQEQHVSGEDHPITKVSPGGWSQARFQRSVEEVWQRNQDEIAAEVDRIVRAHRPSHVFVTGDAHVRGLLLESISPEALDLVVEVDVITSAAGADDTALVEAIDETIAESHDSQVSILRDQAAERDGVNGAAGLSAVVEALQQAQVDTLLLDERMSDSSTLLALPAEPWIAVSSADSFDAGAGVPLPAIQALVRAAVLTDAELVFLAEELPEGEPFDDSTAAQPLAVLRWPASPVASDSDQGSGAGGGDHPSQAEGEDPDDPPTRPDPQTAGHPSQAEGA</sequence>
<protein>
    <submittedName>
        <fullName evidence="2">Vms1/Ankzf1 family peptidyl-tRNA hydrolase</fullName>
    </submittedName>
</protein>
<proteinExistence type="predicted"/>
<name>A0ABU8LDD2_9MICO</name>
<dbReference type="GO" id="GO:0016787">
    <property type="term" value="F:hydrolase activity"/>
    <property type="evidence" value="ECO:0007669"/>
    <property type="project" value="UniProtKB-KW"/>
</dbReference>
<comment type="caution">
    <text evidence="2">The sequence shown here is derived from an EMBL/GenBank/DDBJ whole genome shotgun (WGS) entry which is preliminary data.</text>
</comment>
<feature type="region of interest" description="Disordered" evidence="1">
    <location>
        <begin position="144"/>
        <end position="165"/>
    </location>
</feature>
<reference evidence="2 3" key="1">
    <citation type="submission" date="2024-02" db="EMBL/GenBank/DDBJ databases">
        <authorList>
            <person name="Saticioglu I.B."/>
        </authorList>
    </citation>
    <scope>NUCLEOTIDE SEQUENCE [LARGE SCALE GENOMIC DNA]</scope>
    <source>
        <strain evidence="2 3">Mu-80</strain>
    </source>
</reference>
<evidence type="ECO:0000313" key="2">
    <source>
        <dbReference type="EMBL" id="MEJ1089183.1"/>
    </source>
</evidence>
<feature type="region of interest" description="Disordered" evidence="1">
    <location>
        <begin position="21"/>
        <end position="45"/>
    </location>
</feature>
<keyword evidence="3" id="KW-1185">Reference proteome</keyword>
<keyword evidence="2" id="KW-0378">Hydrolase</keyword>
<dbReference type="Proteomes" id="UP001371224">
    <property type="component" value="Unassembled WGS sequence"/>
</dbReference>
<accession>A0ABU8LDD2</accession>
<dbReference type="Gene3D" id="3.30.420.60">
    <property type="entry name" value="eRF1 domain 2"/>
    <property type="match status" value="1"/>
</dbReference>
<organism evidence="2 3">
    <name type="scientific">Microbacterium bandirmense</name>
    <dbReference type="NCBI Taxonomy" id="3122050"/>
    <lineage>
        <taxon>Bacteria</taxon>
        <taxon>Bacillati</taxon>
        <taxon>Actinomycetota</taxon>
        <taxon>Actinomycetes</taxon>
        <taxon>Micrococcales</taxon>
        <taxon>Microbacteriaceae</taxon>
        <taxon>Microbacterium</taxon>
    </lineage>
</organism>
<feature type="region of interest" description="Disordered" evidence="1">
    <location>
        <begin position="371"/>
        <end position="424"/>
    </location>
</feature>
<dbReference type="Pfam" id="PF18844">
    <property type="entry name" value="baeRF_family2"/>
    <property type="match status" value="1"/>
</dbReference>
<dbReference type="InterPro" id="IPR040701">
    <property type="entry name" value="Bact_RF_family2"/>
</dbReference>
<dbReference type="RefSeq" id="WP_337332834.1">
    <property type="nucleotide sequence ID" value="NZ_JBBDGM010000011.1"/>
</dbReference>
<dbReference type="InterPro" id="IPR042226">
    <property type="entry name" value="eFR1_2_sf"/>
</dbReference>
<evidence type="ECO:0000256" key="1">
    <source>
        <dbReference type="SAM" id="MobiDB-lite"/>
    </source>
</evidence>
<evidence type="ECO:0000313" key="3">
    <source>
        <dbReference type="Proteomes" id="UP001371224"/>
    </source>
</evidence>
<dbReference type="EMBL" id="JBBDGM010000011">
    <property type="protein sequence ID" value="MEJ1089183.1"/>
    <property type="molecule type" value="Genomic_DNA"/>
</dbReference>
<gene>
    <name evidence="2" type="ORF">WDU99_12750</name>
</gene>